<reference evidence="2 3" key="1">
    <citation type="submission" date="2024-01" db="EMBL/GenBank/DDBJ databases">
        <title>A draft genome for the cacao thread blight pathogen Marasmiellus scandens.</title>
        <authorList>
            <person name="Baruah I.K."/>
            <person name="Leung J."/>
            <person name="Bukari Y."/>
            <person name="Amoako-Attah I."/>
            <person name="Meinhardt L.W."/>
            <person name="Bailey B.A."/>
            <person name="Cohen S.P."/>
        </authorList>
    </citation>
    <scope>NUCLEOTIDE SEQUENCE [LARGE SCALE GENOMIC DNA]</scope>
    <source>
        <strain evidence="2 3">GH-19</strain>
    </source>
</reference>
<evidence type="ECO:0000313" key="3">
    <source>
        <dbReference type="Proteomes" id="UP001498398"/>
    </source>
</evidence>
<keyword evidence="3" id="KW-1185">Reference proteome</keyword>
<protein>
    <recommendedName>
        <fullName evidence="4">Transposase</fullName>
    </recommendedName>
</protein>
<comment type="caution">
    <text evidence="2">The sequence shown here is derived from an EMBL/GenBank/DDBJ whole genome shotgun (WGS) entry which is preliminary data.</text>
</comment>
<dbReference type="EMBL" id="JBANRG010000018">
    <property type="protein sequence ID" value="KAK7458103.1"/>
    <property type="molecule type" value="Genomic_DNA"/>
</dbReference>
<organism evidence="2 3">
    <name type="scientific">Marasmiellus scandens</name>
    <dbReference type="NCBI Taxonomy" id="2682957"/>
    <lineage>
        <taxon>Eukaryota</taxon>
        <taxon>Fungi</taxon>
        <taxon>Dikarya</taxon>
        <taxon>Basidiomycota</taxon>
        <taxon>Agaricomycotina</taxon>
        <taxon>Agaricomycetes</taxon>
        <taxon>Agaricomycetidae</taxon>
        <taxon>Agaricales</taxon>
        <taxon>Marasmiineae</taxon>
        <taxon>Omphalotaceae</taxon>
        <taxon>Marasmiellus</taxon>
    </lineage>
</organism>
<feature type="region of interest" description="Disordered" evidence="1">
    <location>
        <begin position="53"/>
        <end position="134"/>
    </location>
</feature>
<dbReference type="Pfam" id="PF18759">
    <property type="entry name" value="Plavaka"/>
    <property type="match status" value="1"/>
</dbReference>
<accession>A0ABR1JDM2</accession>
<proteinExistence type="predicted"/>
<name>A0ABR1JDM2_9AGAR</name>
<dbReference type="Proteomes" id="UP001498398">
    <property type="component" value="Unassembled WGS sequence"/>
</dbReference>
<evidence type="ECO:0008006" key="4">
    <source>
        <dbReference type="Google" id="ProtNLM"/>
    </source>
</evidence>
<evidence type="ECO:0000256" key="1">
    <source>
        <dbReference type="SAM" id="MobiDB-lite"/>
    </source>
</evidence>
<sequence>MPRCQYCNTYTTSIQALRAHITLTQYCNNKDKEAFNEPDSDIDEPQSVIPITGTTFSDDSDNELHIPFIPESTDQDIPDERDGESTEAPHTNKRTRVEDVEDDNSGDPRSIYTSTDYVNPVPFPGPAGSPLGSKPVLTDFERQRLKQETEGTEPWFPFASEKEWKLAHWLMTSGVSRAKIDEFCQLETTRDISPSFHNSRSFLQFIDTLERGPRFNCTPMRVEGDLKDADGQPQTEILEIWHRDPVEVVRELMGNPAFHGHQCYSPIRYFRDEAHTNREYSEMWTCNWWWNVQEKLPENYGTVAPGIIASDQTQLSTFSGDKKAWPVYLSIGNIEKGIRRKPSSRAFLLLGYIPTSKLECFSGKERSQMGYQLFHDCMKIILEPLERAGREGVKMICADGYERLVFPLLAAYIADYPEQCLVCCCRENSCPKCTANPDQRGELLHSVLRNPETTFGVLLDQSEGLKPAAFQNESLRPINPFWRNLPHCNIFDCMTPDLLHQLHKGLFGDHVSKWSRNTINSGKEEIDSRFRTMTPHPTLKQFSKGISRVTQWTGNEYKAMAKVFPAMLAGAADVRVLKAVRAFEDFMYYAHWEVHTDQSLDAMDAAWSDFHKYKAVFEELGIRRHFNISKLHNVSHYSESIRSRGTADGFNSESSERLHINFAKVAYRATNKRNFRSQMVTWLARHEAVQRRDAFLRWNMKGYRSCNEGWDLEDSAGIDNDDDADAGDDEPQKDLLITYAKKPAYPRTTLHEINTIYRCGEWFLWYLREFLEENNLPSENLADLFFPVWKNLKIHMPVIAEFESEKNVDTVFATRSIPGSITSTGVKVAVPAKTSTVIVKTGERQANKGPHNGLTVARVRLLFKLPPEISPFPHLLAFVDWFTPLQKYNDSLDVPLITGFRAYREFEMDKSKHIRRM</sequence>
<dbReference type="InterPro" id="IPR041078">
    <property type="entry name" value="Plavaka"/>
</dbReference>
<evidence type="ECO:0000313" key="2">
    <source>
        <dbReference type="EMBL" id="KAK7458103.1"/>
    </source>
</evidence>
<gene>
    <name evidence="2" type="ORF">VKT23_010010</name>
</gene>